<dbReference type="GO" id="GO:0004175">
    <property type="term" value="F:endopeptidase activity"/>
    <property type="evidence" value="ECO:0007669"/>
    <property type="project" value="UniProtKB-ARBA"/>
</dbReference>
<keyword evidence="3" id="KW-0482">Metalloprotease</keyword>
<evidence type="ECO:0000313" key="3">
    <source>
        <dbReference type="EMBL" id="MDY3513736.1"/>
    </source>
</evidence>
<evidence type="ECO:0000256" key="1">
    <source>
        <dbReference type="SAM" id="Phobius"/>
    </source>
</evidence>
<feature type="domain" description="CAAX prenyl protease 2/Lysostaphin resistance protein A-like" evidence="2">
    <location>
        <begin position="119"/>
        <end position="225"/>
    </location>
</feature>
<feature type="transmembrane region" description="Helical" evidence="1">
    <location>
        <begin position="9"/>
        <end position="26"/>
    </location>
</feature>
<feature type="transmembrane region" description="Helical" evidence="1">
    <location>
        <begin position="38"/>
        <end position="58"/>
    </location>
</feature>
<reference evidence="3" key="1">
    <citation type="submission" date="2023-01" db="EMBL/GenBank/DDBJ databases">
        <title>Genome-based studies on antimicrobial resistance profiles of Riemerella anatipestifer in China, 1994 to 2021.</title>
        <authorList>
            <person name="Yang Z."/>
            <person name="Zhu D."/>
        </authorList>
    </citation>
    <scope>NUCLEOTIDE SEQUENCE</scope>
    <source>
        <strain evidence="3">RCAD1218</strain>
    </source>
</reference>
<dbReference type="InterPro" id="IPR003675">
    <property type="entry name" value="Rce1/LyrA-like_dom"/>
</dbReference>
<feature type="transmembrane region" description="Helical" evidence="1">
    <location>
        <begin position="245"/>
        <end position="266"/>
    </location>
</feature>
<dbReference type="RefSeq" id="WP_154469524.1">
    <property type="nucleotide sequence ID" value="NZ_CP110126.1"/>
</dbReference>
<gene>
    <name evidence="3" type="ORF">PG303_11020</name>
</gene>
<dbReference type="AlphaFoldDB" id="A0AAP6LN96"/>
<keyword evidence="1" id="KW-0472">Membrane</keyword>
<dbReference type="GO" id="GO:0008237">
    <property type="term" value="F:metallopeptidase activity"/>
    <property type="evidence" value="ECO:0007669"/>
    <property type="project" value="UniProtKB-KW"/>
</dbReference>
<feature type="transmembrane region" description="Helical" evidence="1">
    <location>
        <begin position="110"/>
        <end position="130"/>
    </location>
</feature>
<feature type="transmembrane region" description="Helical" evidence="1">
    <location>
        <begin position="214"/>
        <end position="233"/>
    </location>
</feature>
<organism evidence="3 4">
    <name type="scientific">Riemerella anatipestifer</name>
    <name type="common">Moraxella anatipestifer</name>
    <dbReference type="NCBI Taxonomy" id="34085"/>
    <lineage>
        <taxon>Bacteria</taxon>
        <taxon>Pseudomonadati</taxon>
        <taxon>Bacteroidota</taxon>
        <taxon>Flavobacteriia</taxon>
        <taxon>Flavobacteriales</taxon>
        <taxon>Weeksellaceae</taxon>
        <taxon>Riemerella</taxon>
    </lineage>
</organism>
<dbReference type="Proteomes" id="UP001284033">
    <property type="component" value="Unassembled WGS sequence"/>
</dbReference>
<evidence type="ECO:0000313" key="4">
    <source>
        <dbReference type="Proteomes" id="UP001284033"/>
    </source>
</evidence>
<evidence type="ECO:0000259" key="2">
    <source>
        <dbReference type="Pfam" id="PF02517"/>
    </source>
</evidence>
<keyword evidence="3" id="KW-0378">Hydrolase</keyword>
<feature type="transmembrane region" description="Helical" evidence="1">
    <location>
        <begin position="151"/>
        <end position="172"/>
    </location>
</feature>
<sequence length="284" mass="32273">MNKKPIKNIGIFIIVAVASGWLGLLIDKSLEQQTDGDSLGMGVWLILPLLTTIILRLFAGDGWKDIGLKLNFKGNVKWYIISLLIFPVVTISILAIGKLSGWINFSNFRITAYLMGFTSTLIVNFIKNIFEESVWRGYLAAKLLKLKTKDVWLYLIVGGVWGIWHLPYYLFFLPRSDMYQVLPVDRAVFAIIAVFSMICWSVMFVELYRITKSIWPVVILHMIEDSLINHLIIDGHITIASGKEILISPITGIITSIFYLIVGLLLRRNRIINENNITIINASR</sequence>
<dbReference type="EMBL" id="JAQZHK010000022">
    <property type="protein sequence ID" value="MDY3513736.1"/>
    <property type="molecule type" value="Genomic_DNA"/>
</dbReference>
<dbReference type="InterPro" id="IPR042150">
    <property type="entry name" value="MmRce1-like"/>
</dbReference>
<dbReference type="Pfam" id="PF02517">
    <property type="entry name" value="Rce1-like"/>
    <property type="match status" value="1"/>
</dbReference>
<accession>A0AAP6LN96</accession>
<dbReference type="PANTHER" id="PTHR35797:SF1">
    <property type="entry name" value="PROTEASE"/>
    <property type="match status" value="1"/>
</dbReference>
<keyword evidence="1" id="KW-1133">Transmembrane helix</keyword>
<comment type="caution">
    <text evidence="3">The sequence shown here is derived from an EMBL/GenBank/DDBJ whole genome shotgun (WGS) entry which is preliminary data.</text>
</comment>
<feature type="transmembrane region" description="Helical" evidence="1">
    <location>
        <begin position="78"/>
        <end position="98"/>
    </location>
</feature>
<dbReference type="PANTHER" id="PTHR35797">
    <property type="entry name" value="PROTEASE-RELATED"/>
    <property type="match status" value="1"/>
</dbReference>
<proteinExistence type="predicted"/>
<keyword evidence="3" id="KW-0645">Protease</keyword>
<name>A0AAP6LN96_RIEAN</name>
<protein>
    <submittedName>
        <fullName evidence="3">CPBP family intramembrane metalloprotease</fullName>
    </submittedName>
</protein>
<dbReference type="GO" id="GO:0080120">
    <property type="term" value="P:CAAX-box protein maturation"/>
    <property type="evidence" value="ECO:0007669"/>
    <property type="project" value="UniProtKB-ARBA"/>
</dbReference>
<keyword evidence="1" id="KW-0812">Transmembrane</keyword>
<feature type="transmembrane region" description="Helical" evidence="1">
    <location>
        <begin position="187"/>
        <end position="207"/>
    </location>
</feature>